<dbReference type="RefSeq" id="WP_116774147.1">
    <property type="nucleotide sequence ID" value="NZ_QDKG01000001.1"/>
</dbReference>
<comment type="caution">
    <text evidence="1">The sequence shown here is derived from an EMBL/GenBank/DDBJ whole genome shotgun (WGS) entry which is preliminary data.</text>
</comment>
<protein>
    <submittedName>
        <fullName evidence="1">Uncharacterized protein</fullName>
    </submittedName>
</protein>
<dbReference type="AlphaFoldDB" id="A0A2T8HLU4"/>
<evidence type="ECO:0000313" key="2">
    <source>
        <dbReference type="Proteomes" id="UP000245627"/>
    </source>
</evidence>
<accession>A0A2T8HLU4</accession>
<proteinExistence type="predicted"/>
<keyword evidence="2" id="KW-1185">Reference proteome</keyword>
<dbReference type="EMBL" id="QDKG01000001">
    <property type="protein sequence ID" value="PVH26282.1"/>
    <property type="molecule type" value="Genomic_DNA"/>
</dbReference>
<gene>
    <name evidence="1" type="ORF">DC487_01255</name>
</gene>
<dbReference type="Proteomes" id="UP000245627">
    <property type="component" value="Unassembled WGS sequence"/>
</dbReference>
<sequence>MTTTSSELIRDYFAQNLAVQTLEIKQYDLLLRLFNAFSFVVNSDKVEELIQYSSETINGRMTFNSEIPKVSKKALFIMITRNRK</sequence>
<evidence type="ECO:0000313" key="1">
    <source>
        <dbReference type="EMBL" id="PVH26282.1"/>
    </source>
</evidence>
<organism evidence="1 2">
    <name type="scientific">Sphingobacterium corticibacter</name>
    <dbReference type="NCBI Taxonomy" id="2171749"/>
    <lineage>
        <taxon>Bacteria</taxon>
        <taxon>Pseudomonadati</taxon>
        <taxon>Bacteroidota</taxon>
        <taxon>Sphingobacteriia</taxon>
        <taxon>Sphingobacteriales</taxon>
        <taxon>Sphingobacteriaceae</taxon>
        <taxon>Sphingobacterium</taxon>
    </lineage>
</organism>
<name>A0A2T8HLU4_9SPHI</name>
<reference evidence="1 2" key="1">
    <citation type="submission" date="2018-04" db="EMBL/GenBank/DDBJ databases">
        <title>Sphingobacterium cortibacter sp. nov.</title>
        <authorList>
            <person name="Li Y."/>
        </authorList>
    </citation>
    <scope>NUCLEOTIDE SEQUENCE [LARGE SCALE GENOMIC DNA]</scope>
    <source>
        <strain evidence="1 2">2c-3</strain>
    </source>
</reference>